<sequence>WLLRKRVKDATEWLKCHQELLEYVETFAHLTAEIRGTQLREITIKDNHMRSGVMRGIRFISECKEGRVVEGQA</sequence>
<accession>A0A9W7AKM9</accession>
<organism evidence="1 2">
    <name type="scientific">Triparma retinervis</name>
    <dbReference type="NCBI Taxonomy" id="2557542"/>
    <lineage>
        <taxon>Eukaryota</taxon>
        <taxon>Sar</taxon>
        <taxon>Stramenopiles</taxon>
        <taxon>Ochrophyta</taxon>
        <taxon>Bolidophyceae</taxon>
        <taxon>Parmales</taxon>
        <taxon>Triparmaceae</taxon>
        <taxon>Triparma</taxon>
    </lineage>
</organism>
<dbReference type="EMBL" id="BRXZ01001392">
    <property type="protein sequence ID" value="GMH70074.1"/>
    <property type="molecule type" value="Genomic_DNA"/>
</dbReference>
<protein>
    <submittedName>
        <fullName evidence="1">Uncharacterized protein</fullName>
    </submittedName>
</protein>
<proteinExistence type="predicted"/>
<feature type="non-terminal residue" evidence="1">
    <location>
        <position position="1"/>
    </location>
</feature>
<evidence type="ECO:0000313" key="2">
    <source>
        <dbReference type="Proteomes" id="UP001165082"/>
    </source>
</evidence>
<keyword evidence="2" id="KW-1185">Reference proteome</keyword>
<comment type="caution">
    <text evidence="1">The sequence shown here is derived from an EMBL/GenBank/DDBJ whole genome shotgun (WGS) entry which is preliminary data.</text>
</comment>
<gene>
    <name evidence="1" type="ORF">TrRE_jg1829</name>
</gene>
<reference evidence="1" key="1">
    <citation type="submission" date="2022-07" db="EMBL/GenBank/DDBJ databases">
        <title>Genome analysis of Parmales, a sister group of diatoms, reveals the evolutionary specialization of diatoms from phago-mixotrophs to photoautotrophs.</title>
        <authorList>
            <person name="Ban H."/>
            <person name="Sato S."/>
            <person name="Yoshikawa S."/>
            <person name="Kazumasa Y."/>
            <person name="Nakamura Y."/>
            <person name="Ichinomiya M."/>
            <person name="Saitoh K."/>
            <person name="Sato N."/>
            <person name="Blanc-Mathieu R."/>
            <person name="Endo H."/>
            <person name="Kuwata A."/>
            <person name="Ogata H."/>
        </authorList>
    </citation>
    <scope>NUCLEOTIDE SEQUENCE</scope>
</reference>
<dbReference type="AlphaFoldDB" id="A0A9W7AKM9"/>
<name>A0A9W7AKM9_9STRA</name>
<dbReference type="Proteomes" id="UP001165082">
    <property type="component" value="Unassembled WGS sequence"/>
</dbReference>
<evidence type="ECO:0000313" key="1">
    <source>
        <dbReference type="EMBL" id="GMH70074.1"/>
    </source>
</evidence>